<keyword evidence="1" id="KW-1133">Transmembrane helix</keyword>
<evidence type="ECO:0000313" key="3">
    <source>
        <dbReference type="EMBL" id="RYN15425.1"/>
    </source>
</evidence>
<evidence type="ECO:0000259" key="2">
    <source>
        <dbReference type="Pfam" id="PF02714"/>
    </source>
</evidence>
<gene>
    <name evidence="3" type="ORF">AA0115_g13100</name>
</gene>
<protein>
    <recommendedName>
        <fullName evidence="2">CSC1/OSCA1-like 7TM region domain-containing protein</fullName>
    </recommendedName>
</protein>
<sequence length="390" mass="42541">MPLSVGDVVWSNTDITWRDRTLRTVLSNVLILMTAIAELPESFLGLLQGVLPPVLVAVLVRGFVFAAEYLVRKQGICSKSQIDLKIQDYYFCFLFVQVTLVVSLAAGLTAIANEIARGASLAATLAKNLPKASNYFLSYLLLQALSVSAGSLLRTDRLLGKFVLGPMFDKSVTQMVVRRRGPDLQWGTFVPVFTNLSCIGLLYAIISPIILPFQVLTIGLFWVIYSHSRILLTEHDHGGLFYPKALKHLLAGLYLMQVCLAALFFLVRDSQGSARCIGQACVMVLATGLTAVYHRLLCRAFNPLLSFSPTALRDALTQDTPAEDATPAKHATPSPPFLHEALTSTPVVRIPRDDLGLGSARALQLREELKGVTVSDTDAVVTASGKIELR</sequence>
<dbReference type="PANTHER" id="PTHR13018:SF20">
    <property type="entry name" value="SPORULATION-SPECIFIC PROTEIN 75"/>
    <property type="match status" value="1"/>
</dbReference>
<feature type="transmembrane region" description="Helical" evidence="1">
    <location>
        <begin position="245"/>
        <end position="267"/>
    </location>
</feature>
<dbReference type="InterPro" id="IPR045122">
    <property type="entry name" value="Csc1-like"/>
</dbReference>
<reference evidence="3" key="1">
    <citation type="submission" date="2017-10" db="EMBL/GenBank/DDBJ databases">
        <authorList>
            <person name="Armitage A.D."/>
            <person name="Barbara D.J."/>
            <person name="Woodhall J.W."/>
            <person name="Sreenivasaprasad S."/>
            <person name="Lane C.R."/>
            <person name="Clarkson J.P."/>
            <person name="Harrison R.J."/>
        </authorList>
    </citation>
    <scope>NUCLEOTIDE SEQUENCE</scope>
    <source>
        <strain evidence="3">FERA 1164</strain>
    </source>
</reference>
<feature type="transmembrane region" description="Helical" evidence="1">
    <location>
        <begin position="91"/>
        <end position="112"/>
    </location>
</feature>
<accession>A0AB37VWN8</accession>
<dbReference type="InterPro" id="IPR003864">
    <property type="entry name" value="CSC1/OSCA1-like_7TM"/>
</dbReference>
<dbReference type="AlphaFoldDB" id="A0AB37VWN8"/>
<evidence type="ECO:0000313" key="4">
    <source>
        <dbReference type="Proteomes" id="UP000292340"/>
    </source>
</evidence>
<comment type="caution">
    <text evidence="3">The sequence shown here is derived from an EMBL/GenBank/DDBJ whole genome shotgun (WGS) entry which is preliminary data.</text>
</comment>
<proteinExistence type="predicted"/>
<feature type="transmembrane region" description="Helical" evidence="1">
    <location>
        <begin position="50"/>
        <end position="71"/>
    </location>
</feature>
<dbReference type="GO" id="GO:0005886">
    <property type="term" value="C:plasma membrane"/>
    <property type="evidence" value="ECO:0007669"/>
    <property type="project" value="TreeGrafter"/>
</dbReference>
<keyword evidence="1" id="KW-0472">Membrane</keyword>
<dbReference type="GO" id="GO:0005227">
    <property type="term" value="F:calcium-activated cation channel activity"/>
    <property type="evidence" value="ECO:0007669"/>
    <property type="project" value="InterPro"/>
</dbReference>
<evidence type="ECO:0000256" key="1">
    <source>
        <dbReference type="SAM" id="Phobius"/>
    </source>
</evidence>
<dbReference type="Proteomes" id="UP000292340">
    <property type="component" value="Unassembled WGS sequence"/>
</dbReference>
<organism evidence="3 4">
    <name type="scientific">Alternaria tenuissima</name>
    <dbReference type="NCBI Taxonomy" id="119927"/>
    <lineage>
        <taxon>Eukaryota</taxon>
        <taxon>Fungi</taxon>
        <taxon>Dikarya</taxon>
        <taxon>Ascomycota</taxon>
        <taxon>Pezizomycotina</taxon>
        <taxon>Dothideomycetes</taxon>
        <taxon>Pleosporomycetidae</taxon>
        <taxon>Pleosporales</taxon>
        <taxon>Pleosporineae</taxon>
        <taxon>Pleosporaceae</taxon>
        <taxon>Alternaria</taxon>
        <taxon>Alternaria sect. Alternaria</taxon>
        <taxon>Alternaria alternata complex</taxon>
    </lineage>
</organism>
<feature type="domain" description="CSC1/OSCA1-like 7TM region" evidence="2">
    <location>
        <begin position="26"/>
        <end position="264"/>
    </location>
</feature>
<feature type="transmembrane region" description="Helical" evidence="1">
    <location>
        <begin position="276"/>
        <end position="296"/>
    </location>
</feature>
<keyword evidence="1" id="KW-0812">Transmembrane</keyword>
<feature type="transmembrane region" description="Helical" evidence="1">
    <location>
        <begin position="132"/>
        <end position="153"/>
    </location>
</feature>
<dbReference type="Pfam" id="PF02714">
    <property type="entry name" value="RSN1_7TM"/>
    <property type="match status" value="1"/>
</dbReference>
<dbReference type="EMBL" id="PDXB01000185">
    <property type="protein sequence ID" value="RYN15425.1"/>
    <property type="molecule type" value="Genomic_DNA"/>
</dbReference>
<dbReference type="PANTHER" id="PTHR13018">
    <property type="entry name" value="PROBABLE MEMBRANE PROTEIN DUF221-RELATED"/>
    <property type="match status" value="1"/>
</dbReference>
<feature type="transmembrane region" description="Helical" evidence="1">
    <location>
        <begin position="201"/>
        <end position="225"/>
    </location>
</feature>
<name>A0AB37VWN8_9PLEO</name>
<reference evidence="3" key="2">
    <citation type="journal article" date="2019" name="bioRxiv">
        <title>Genomics, evolutionary history and diagnostics of the Alternaria alternata species group including apple and Asian pear pathotypes.</title>
        <authorList>
            <person name="Armitage A.D."/>
            <person name="Cockerton H.M."/>
            <person name="Sreenivasaprasad S."/>
            <person name="Woodhall J.W."/>
            <person name="Lane C.R."/>
            <person name="Harrison R.J."/>
            <person name="Clarkson J.P."/>
        </authorList>
    </citation>
    <scope>NUCLEOTIDE SEQUENCE</scope>
    <source>
        <strain evidence="3">FERA 1164</strain>
    </source>
</reference>